<dbReference type="GO" id="GO:0005245">
    <property type="term" value="F:voltage-gated calcium channel activity"/>
    <property type="evidence" value="ECO:0007669"/>
    <property type="project" value="TreeGrafter"/>
</dbReference>
<dbReference type="PANTHER" id="PTHR10166:SF66">
    <property type="entry name" value="VWFA AND CACHE DOMAIN-CONTAINING PROTEIN CG16868"/>
    <property type="match status" value="1"/>
</dbReference>
<dbReference type="WBParaSite" id="TREG1_113190.2">
    <property type="protein sequence ID" value="TREG1_113190.2"/>
    <property type="gene ID" value="TREG1_113190"/>
</dbReference>
<dbReference type="WBParaSite" id="TREG1_113190.3">
    <property type="protein sequence ID" value="TREG1_113190.3"/>
    <property type="gene ID" value="TREG1_113190"/>
</dbReference>
<dbReference type="InterPro" id="IPR029151">
    <property type="entry name" value="Sensor-like_sf"/>
</dbReference>
<name>A0AA85IQE5_TRIRE</name>
<feature type="compositionally biased region" description="Basic and acidic residues" evidence="1">
    <location>
        <begin position="633"/>
        <end position="642"/>
    </location>
</feature>
<dbReference type="InterPro" id="IPR051173">
    <property type="entry name" value="Ca_channel_alpha-2/delta"/>
</dbReference>
<evidence type="ECO:0000313" key="3">
    <source>
        <dbReference type="Proteomes" id="UP000050795"/>
    </source>
</evidence>
<evidence type="ECO:0000256" key="2">
    <source>
        <dbReference type="SAM" id="Phobius"/>
    </source>
</evidence>
<dbReference type="FunFam" id="3.30.450.20:FF:000024">
    <property type="entry name" value="VWFA and cache domain-containing protein 1"/>
    <property type="match status" value="1"/>
</dbReference>
<organism evidence="3 4">
    <name type="scientific">Trichobilharzia regenti</name>
    <name type="common">Nasal bird schistosome</name>
    <dbReference type="NCBI Taxonomy" id="157069"/>
    <lineage>
        <taxon>Eukaryota</taxon>
        <taxon>Metazoa</taxon>
        <taxon>Spiralia</taxon>
        <taxon>Lophotrochozoa</taxon>
        <taxon>Platyhelminthes</taxon>
        <taxon>Trematoda</taxon>
        <taxon>Digenea</taxon>
        <taxon>Strigeidida</taxon>
        <taxon>Schistosomatoidea</taxon>
        <taxon>Schistosomatidae</taxon>
        <taxon>Trichobilharzia</taxon>
    </lineage>
</organism>
<reference evidence="4 5" key="2">
    <citation type="submission" date="2023-11" db="UniProtKB">
        <authorList>
            <consortium name="WormBaseParasite"/>
        </authorList>
    </citation>
    <scope>IDENTIFICATION</scope>
</reference>
<feature type="region of interest" description="Disordered" evidence="1">
    <location>
        <begin position="1887"/>
        <end position="1993"/>
    </location>
</feature>
<feature type="region of interest" description="Disordered" evidence="1">
    <location>
        <begin position="609"/>
        <end position="642"/>
    </location>
</feature>
<feature type="compositionally biased region" description="Pro residues" evidence="1">
    <location>
        <begin position="1923"/>
        <end position="1932"/>
    </location>
</feature>
<proteinExistence type="predicted"/>
<evidence type="ECO:0008006" key="6">
    <source>
        <dbReference type="Google" id="ProtNLM"/>
    </source>
</evidence>
<feature type="compositionally biased region" description="Acidic residues" evidence="1">
    <location>
        <begin position="1943"/>
        <end position="1953"/>
    </location>
</feature>
<feature type="transmembrane region" description="Helical" evidence="2">
    <location>
        <begin position="1824"/>
        <end position="1845"/>
    </location>
</feature>
<keyword evidence="2" id="KW-0472">Membrane</keyword>
<keyword evidence="3" id="KW-1185">Reference proteome</keyword>
<feature type="compositionally biased region" description="Basic and acidic residues" evidence="1">
    <location>
        <begin position="614"/>
        <end position="624"/>
    </location>
</feature>
<dbReference type="WBParaSite" id="TREG1_113190.1">
    <property type="protein sequence ID" value="TREG1_113190.1"/>
    <property type="gene ID" value="TREG1_113190"/>
</dbReference>
<keyword evidence="2" id="KW-0812">Transmembrane</keyword>
<protein>
    <recommendedName>
        <fullName evidence="6">VWFA domain-containing protein</fullName>
    </recommendedName>
</protein>
<feature type="compositionally biased region" description="Polar residues" evidence="1">
    <location>
        <begin position="1887"/>
        <end position="1906"/>
    </location>
</feature>
<dbReference type="SUPFAM" id="SSF103190">
    <property type="entry name" value="Sensory domain-like"/>
    <property type="match status" value="1"/>
</dbReference>
<dbReference type="Proteomes" id="UP000050795">
    <property type="component" value="Unassembled WGS sequence"/>
</dbReference>
<reference evidence="3" key="1">
    <citation type="submission" date="2022-06" db="EMBL/GenBank/DDBJ databases">
        <authorList>
            <person name="Berger JAMES D."/>
            <person name="Berger JAMES D."/>
        </authorList>
    </citation>
    <scope>NUCLEOTIDE SEQUENCE [LARGE SCALE GENOMIC DNA]</scope>
</reference>
<feature type="compositionally biased region" description="Polar residues" evidence="1">
    <location>
        <begin position="1955"/>
        <end position="1992"/>
    </location>
</feature>
<dbReference type="Gene3D" id="3.30.450.20">
    <property type="entry name" value="PAS domain"/>
    <property type="match status" value="2"/>
</dbReference>
<evidence type="ECO:0000313" key="4">
    <source>
        <dbReference type="WBParaSite" id="TREG1_113190.1"/>
    </source>
</evidence>
<dbReference type="GO" id="GO:0005891">
    <property type="term" value="C:voltage-gated calcium channel complex"/>
    <property type="evidence" value="ECO:0007669"/>
    <property type="project" value="TreeGrafter"/>
</dbReference>
<keyword evidence="2" id="KW-1133">Transmembrane helix</keyword>
<evidence type="ECO:0000313" key="5">
    <source>
        <dbReference type="WBParaSite" id="TREG1_113190.2"/>
    </source>
</evidence>
<dbReference type="PANTHER" id="PTHR10166">
    <property type="entry name" value="VOLTAGE-DEPENDENT CALCIUM CHANNEL SUBUNIT ALPHA-2/DELTA-RELATED"/>
    <property type="match status" value="1"/>
</dbReference>
<sequence length="2233" mass="252698">MLLHSESSSSVCRCSLYFTILLIVTSEYEVLVGSNQHFSNDHVKKQLEKAFIRLARDEMGVIAMQTAFDGLKYEKLSTVNLTQSLDILTSQLTRRLRDYTHIVTSTRNMAVRLYRSHKDTPLTPRFDCCNLFERDLRLDLVYGCRISRRECCDLIPRSLPATAFNPGHNLTRRFQQQLDYWPNVKWFFFITSDGLHTEYPAHNFQCTTPHHKDYTTDNRPIDVSYYGDNSIFGANGRSSGASSLNSRLYQQKHPHHHHQQQLKQSISFSSVTNPFHCHNLHQFRHRSAFIRSILPKPIWMTIILDQGEASQTQLLLGQRVARILLASLSEKDYINVLLVSDNVLYGLEYNSNNDFNNKSDASKLLNATIQTIQNRHLFNISSDEFVFNYQEKNQTLGYAYKATEEMKAYLDRFIHSVNRPLPVKTNHIKAFYYAFQTIISNMKRFQSEKNQFNPIEIPEHIMLAYISRGYLTDLTEASTTLRLVSTYQAYLNNSVHICTYMPTEEKSTTVLFEQTFMKDLATRWSFYSTSNTSIELNKLCSPKQGHFFPINRTTDLSNTVGKFYEIFLKPTTINISDYQMVTKSTGNIIKPLIISSATEDVTIEIEQDISDTTASHDENEKIKPVESNVSSSSHEHSPEINDMKSERLPESFPVQYSLPYFDLEGGDLVVTISQAFTDQDNLIGVMGIDVHLLDLVDNFVHFTTSGAIDGGSDSSIAFLLQSPDGYTLSHPTLTDTLIKHYHLRRRHYEQNVYTDDRHAVYSSNNHRNQWMNRRNRRHFGETRNPSSYQTVFTSGSAIDSRSRSGNSRNCLLSARNIPNFKESRQQQEPILNPDISRLEWVPGFQSLVRQRLLNELSGEVGLLVKLTRSEMEVYGLTGIINKCFNTTRTTADSNRDKLPIHVVYRWKRIHELNTPYIVVVRSVQSLCSEYRQLSPLVPEFDFHYHRLDLLKEPQKCLFLNQLISFSFGTVYLSPRAFARPFTRLTQGYSEDINDIRHLVAYLFDHTVLISDPGLAGSSTSGSSTSSSASTGSSPSIRSSVAIVERIGKFWMHRSHVSELRDFIIRRYVATNTGAMLVYPGTLLSHTYDPSNRIWYKRALAMPGRLVATGPYLDDGGAGYIITLSRTIFEGNYTGVRVHGSDKVAAVIGMDVTYRFLSLMLSNWLPECEMFLKQENLFSSTTSASNNPSLILEQQIEKVMNKLAIFLNGDSSDSTSSTKDDLHILDNWKRKKKKKVSVQQSNLSSNNMSHDGDVVDDGDMNAQAKNPIHSRCLLMDDRGYLLAHPSFYEPKVGGPLEQNHLSYHEPIVASDLLNNENVFQKTVCLNYNKRTLQRQYKFNLSITDPIKNSMSGEQCVEYQLSVIPETNIIFGLIKEHHRFGCSPRTGFCPCSTKNRLCLNCGRIEPRECECPCQCPIELDQNYWVNYPIQQHNEDIYAYQTVLQTTNLNHTVYSVEKKLRFTTTKKYANKTGSLLDESQPETSAFKTVYSYPPCLQTLEMEPISAVSYHFDPYIFTTSSVSSFHKINEVPPCPINNEHLMSNEHFISDQNQLDHQRQHQLHESMEEINPEHTDHAYINQQISYGANNNNYHKQHANDEQPLSRCSQRSRLTCSSTVGCEWCMMTLNNEQLLEHPFCAPISVCFNGVVGVNTPNSNYGPYESDWSSFDNNVNNLNSYTYAIRSRQESLELKKFSEFQSKISSSSKPEVLEDSSTFSDGRVLPASLPILRSHSSSSSSVAETSHSMSNSPISVYNRKVSHDLLALFSRHSEKMSSRKIISADFYPDLYNSLKLFSSSSNNNHNNNNGVDENDEFLRQYPHSFIITNPVGSVIGGVLVTFIIFLLIIYTIKHRRRLRERFMPNCLNAGNRVVNVLPPMESEAEAVSLNTSSVNSHCDKYSSNNQQNSNPTDQCPRFNHHLDGNNNQSQPPPPPPPPTASALVCISNESVDDGDNDEEGTTCANSCDEQPSSTGIGPSDTESTSQVYENQQLSNSTNESTTIAVAPVAAASSSSSITTNNTTDTIEMSSINKYSESTILSPYWIVENCLQKVKYLMNTYEMHTMNHQTMFGSELSKLHSELLLSKDRLCATATNCAIPPNPYHTNSLTNSASTVQVGSGGGDRLSTTQLTPGGCCNILLTSQHTESLPYDQPSEFGDSAVGSDCATAASCASSSSSSNMKHACSKTTKNTFENDCCLHEQYHHNHQHHQQQEKSQHHRIGASGKVYIDSVLHGSDRLIK</sequence>
<evidence type="ECO:0000256" key="1">
    <source>
        <dbReference type="SAM" id="MobiDB-lite"/>
    </source>
</evidence>
<accession>A0AA85IQE5</accession>